<dbReference type="GO" id="GO:0004252">
    <property type="term" value="F:serine-type endopeptidase activity"/>
    <property type="evidence" value="ECO:0007669"/>
    <property type="project" value="TreeGrafter"/>
</dbReference>
<dbReference type="SUPFAM" id="SSF53474">
    <property type="entry name" value="alpha/beta-Hydrolases"/>
    <property type="match status" value="1"/>
</dbReference>
<keyword evidence="2" id="KW-0732">Signal</keyword>
<evidence type="ECO:0000313" key="5">
    <source>
        <dbReference type="Proteomes" id="UP000547674"/>
    </source>
</evidence>
<dbReference type="Gene3D" id="3.40.50.1820">
    <property type="entry name" value="alpha/beta hydrolase"/>
    <property type="match status" value="1"/>
</dbReference>
<sequence>MPNRSLSAILFLCLVAGALTASPSFADGVTPLDLERIKTVTSVVISPSGDQVAYTLRVPRDPFEDNGAAYVELHLATPGGDPRPYVTGKINVSDVAWNPDGSSISFLAKRGEDKVKGLYGVPLDGGEAQLLYAHEADIASYAYRPGKESEIAFIAKEKDSAESKERREQGFNQEIYEEEGRFNYVWLVDLSQESPEARKLQVSGHPSVIEWSPDGSRLAMAVAPTTLVDDSLMKRRLHIYDVNRDALVQKFQNPGKLGSFSWSPEGDELVVIASETIHDPAPGRLMLASMESGALVDLLPGLKAHVRSAHWSKGRELTYLVDQRVETYLASLTVPPKTPEIKTGDEGVPNEDGQRVLISNPGQIFTSLSSSEDGDQLALLGHSSEHPAEVFHFAKGSSPERLTQNNRWLKDVSLGKQEVVTYQARDGLELDGLLIRPLNEVPGKRYPLILMIHGGPESHFRNGWISNYAVPGQVAAAQGFAVFYPNYRASTGRGVEFSMLDHGDFAGKEFDDLVDAIDHLVNMGLVDRQKVGVTGRSYGGFASAWCATALSEHFAASVMGVGLTDQLSFFGTTDIPNEMKLVHFRLWPWDNWQFYLERSPIFHTPSARTPLLILHGKADTRVYPGQSIEIYRYLKTLGKVPVRLVLYPGEGHGTRKAAARLDSCLRLLRWMEHYLKGPGGDPPVIDLDYEALQSADQAAR</sequence>
<feature type="chain" id="PRO_5031199433" evidence="2">
    <location>
        <begin position="27"/>
        <end position="700"/>
    </location>
</feature>
<dbReference type="Gene3D" id="2.120.10.30">
    <property type="entry name" value="TolB, C-terminal domain"/>
    <property type="match status" value="2"/>
</dbReference>
<protein>
    <submittedName>
        <fullName evidence="4">S9 family peptidase</fullName>
    </submittedName>
</protein>
<name>A0A7Y2E8E9_UNCEI</name>
<dbReference type="InterPro" id="IPR001375">
    <property type="entry name" value="Peptidase_S9_cat"/>
</dbReference>
<evidence type="ECO:0000259" key="3">
    <source>
        <dbReference type="Pfam" id="PF00326"/>
    </source>
</evidence>
<dbReference type="PANTHER" id="PTHR42776">
    <property type="entry name" value="SERINE PEPTIDASE S9 FAMILY MEMBER"/>
    <property type="match status" value="1"/>
</dbReference>
<dbReference type="SUPFAM" id="SSF82171">
    <property type="entry name" value="DPP6 N-terminal domain-like"/>
    <property type="match status" value="1"/>
</dbReference>
<dbReference type="EMBL" id="JABDJR010000026">
    <property type="protein sequence ID" value="NNF05280.1"/>
    <property type="molecule type" value="Genomic_DNA"/>
</dbReference>
<comment type="caution">
    <text evidence="4">The sequence shown here is derived from an EMBL/GenBank/DDBJ whole genome shotgun (WGS) entry which is preliminary data.</text>
</comment>
<feature type="signal peptide" evidence="2">
    <location>
        <begin position="1"/>
        <end position="26"/>
    </location>
</feature>
<dbReference type="GO" id="GO:0006508">
    <property type="term" value="P:proteolysis"/>
    <property type="evidence" value="ECO:0007669"/>
    <property type="project" value="InterPro"/>
</dbReference>
<evidence type="ECO:0000256" key="2">
    <source>
        <dbReference type="SAM" id="SignalP"/>
    </source>
</evidence>
<gene>
    <name evidence="4" type="ORF">HKN21_00835</name>
</gene>
<proteinExistence type="predicted"/>
<dbReference type="InterPro" id="IPR011042">
    <property type="entry name" value="6-blade_b-propeller_TolB-like"/>
</dbReference>
<evidence type="ECO:0000313" key="4">
    <source>
        <dbReference type="EMBL" id="NNF05280.1"/>
    </source>
</evidence>
<dbReference type="Proteomes" id="UP000547674">
    <property type="component" value="Unassembled WGS sequence"/>
</dbReference>
<dbReference type="PANTHER" id="PTHR42776:SF27">
    <property type="entry name" value="DIPEPTIDYL PEPTIDASE FAMILY MEMBER 6"/>
    <property type="match status" value="1"/>
</dbReference>
<feature type="domain" description="Peptidase S9 prolyl oligopeptidase catalytic" evidence="3">
    <location>
        <begin position="473"/>
        <end position="676"/>
    </location>
</feature>
<evidence type="ECO:0000256" key="1">
    <source>
        <dbReference type="ARBA" id="ARBA00022801"/>
    </source>
</evidence>
<dbReference type="Pfam" id="PF00326">
    <property type="entry name" value="Peptidase_S9"/>
    <property type="match status" value="1"/>
</dbReference>
<dbReference type="AlphaFoldDB" id="A0A7Y2E8E9"/>
<accession>A0A7Y2E8E9</accession>
<reference evidence="4 5" key="1">
    <citation type="submission" date="2020-03" db="EMBL/GenBank/DDBJ databases">
        <title>Metabolic flexibility allows generalist bacteria to become dominant in a frequently disturbed ecosystem.</title>
        <authorList>
            <person name="Chen Y.-J."/>
            <person name="Leung P.M."/>
            <person name="Bay S.K."/>
            <person name="Hugenholtz P."/>
            <person name="Kessler A.J."/>
            <person name="Shelley G."/>
            <person name="Waite D.W."/>
            <person name="Cook P.L."/>
            <person name="Greening C."/>
        </authorList>
    </citation>
    <scope>NUCLEOTIDE SEQUENCE [LARGE SCALE GENOMIC DNA]</scope>
    <source>
        <strain evidence="4">SS_bin_28</strain>
    </source>
</reference>
<keyword evidence="1" id="KW-0378">Hydrolase</keyword>
<dbReference type="InterPro" id="IPR029058">
    <property type="entry name" value="AB_hydrolase_fold"/>
</dbReference>
<organism evidence="4 5">
    <name type="scientific">Eiseniibacteriota bacterium</name>
    <dbReference type="NCBI Taxonomy" id="2212470"/>
    <lineage>
        <taxon>Bacteria</taxon>
        <taxon>Candidatus Eiseniibacteriota</taxon>
    </lineage>
</organism>